<dbReference type="EMBL" id="JAAOIC020000067">
    <property type="protein sequence ID" value="KAG8034700.1"/>
    <property type="molecule type" value="Genomic_DNA"/>
</dbReference>
<dbReference type="AlphaFoldDB" id="A0A8J5QLF1"/>
<name>A0A8J5QLF1_9HYME</name>
<proteinExistence type="predicted"/>
<protein>
    <submittedName>
        <fullName evidence="1">Uncharacterized protein</fullName>
    </submittedName>
</protein>
<dbReference type="Proteomes" id="UP000729913">
    <property type="component" value="Unassembled WGS sequence"/>
</dbReference>
<reference evidence="1" key="2">
    <citation type="submission" date="2021-04" db="EMBL/GenBank/DDBJ databases">
        <title>Genome-wide patterns of bracovirus chromosomal integration into multiple host tissues during parasitism.</title>
        <authorList>
            <person name="Chebbi M.A.C."/>
        </authorList>
    </citation>
    <scope>NUCLEOTIDE SEQUENCE</scope>
    <source>
        <tissue evidence="1">Whole body</tissue>
    </source>
</reference>
<gene>
    <name evidence="1" type="ORF">G9C98_007776</name>
</gene>
<evidence type="ECO:0000313" key="2">
    <source>
        <dbReference type="Proteomes" id="UP000729913"/>
    </source>
</evidence>
<comment type="caution">
    <text evidence="1">The sequence shown here is derived from an EMBL/GenBank/DDBJ whole genome shotgun (WGS) entry which is preliminary data.</text>
</comment>
<accession>A0A8J5QLF1</accession>
<sequence length="51" mass="5442">MGVSVTVSYSIASIPARGDVGVTETHNCPIGLRFYVCVLLYSKGYEKDASS</sequence>
<evidence type="ECO:0000313" key="1">
    <source>
        <dbReference type="EMBL" id="KAG8034700.1"/>
    </source>
</evidence>
<reference evidence="1" key="1">
    <citation type="submission" date="2020-03" db="EMBL/GenBank/DDBJ databases">
        <authorList>
            <person name="Chebbi M.A."/>
            <person name="Drezen J.M."/>
        </authorList>
    </citation>
    <scope>NUCLEOTIDE SEQUENCE</scope>
    <source>
        <tissue evidence="1">Whole body</tissue>
    </source>
</reference>
<keyword evidence="2" id="KW-1185">Reference proteome</keyword>
<organism evidence="1 2">
    <name type="scientific">Cotesia typhae</name>
    <dbReference type="NCBI Taxonomy" id="2053667"/>
    <lineage>
        <taxon>Eukaryota</taxon>
        <taxon>Metazoa</taxon>
        <taxon>Ecdysozoa</taxon>
        <taxon>Arthropoda</taxon>
        <taxon>Hexapoda</taxon>
        <taxon>Insecta</taxon>
        <taxon>Pterygota</taxon>
        <taxon>Neoptera</taxon>
        <taxon>Endopterygota</taxon>
        <taxon>Hymenoptera</taxon>
        <taxon>Apocrita</taxon>
        <taxon>Ichneumonoidea</taxon>
        <taxon>Braconidae</taxon>
        <taxon>Microgastrinae</taxon>
        <taxon>Cotesia</taxon>
    </lineage>
</organism>